<reference evidence="1 2" key="1">
    <citation type="submission" date="2016-04" db="EMBL/GenBank/DDBJ databases">
        <title>Genome analyses suggest a sexual origin of heterokaryosis in a supposedly ancient asexual fungus.</title>
        <authorList>
            <person name="Ropars J."/>
            <person name="Sedzielewska K."/>
            <person name="Noel J."/>
            <person name="Charron P."/>
            <person name="Farinelli L."/>
            <person name="Marton T."/>
            <person name="Kruger M."/>
            <person name="Pelin A."/>
            <person name="Brachmann A."/>
            <person name="Corradi N."/>
        </authorList>
    </citation>
    <scope>NUCLEOTIDE SEQUENCE [LARGE SCALE GENOMIC DNA]</scope>
    <source>
        <strain evidence="1 2">C2</strain>
    </source>
</reference>
<evidence type="ECO:0000313" key="2">
    <source>
        <dbReference type="Proteomes" id="UP000233469"/>
    </source>
</evidence>
<accession>A0A2N1M6J4</accession>
<comment type="caution">
    <text evidence="1">The sequence shown here is derived from an EMBL/GenBank/DDBJ whole genome shotgun (WGS) entry which is preliminary data.</text>
</comment>
<dbReference type="AlphaFoldDB" id="A0A2N1M6J4"/>
<dbReference type="VEuPathDB" id="FungiDB:RhiirFUN_000941"/>
<dbReference type="Proteomes" id="UP000233469">
    <property type="component" value="Unassembled WGS sequence"/>
</dbReference>
<evidence type="ECO:0000313" key="1">
    <source>
        <dbReference type="EMBL" id="PKK57239.1"/>
    </source>
</evidence>
<sequence length="479" mass="55389">MEVIEILDEEIYDVNKDAQNIQMLPTNIDSSSDNESIKEAEMAYFTKNLGVSTIIYSTVPIEYPATSPDGVATVFSIQGWKNHIDAFNDIQYSIGSGGGSPIQKYPFFGNISVTKYVRECQGIKHYSFADSDLINAEHCEVDFESDIFKQINKNNKENNKENYTYITFLAAQDSQCKFKQNGITCSGQPKLIRLLEKESYKYCWIIECTNYKPQEKWHRYIEINTQKIDIDLLRKLFNGEAITERNANQCSTIISKSSRTKKCVAKTYKNLYPFGQHILGVFQSVYSKQFDLHNYVHKIDFFGNGLVLIVCMLERQAQLLQHLECFQIDLSFKRVKGNINEFEINSYDDYHNLILSYCHIYTNVNSSDGYCRLFITLFDIIKQLTGKPVQVKHINGNGWSCILGDLDMGQMKGLGLALHSLDTTREWEVHIMNIFKSCHVHFQRNVNNKRFSDPIKKKMISLLKAESKVELHKSNFFRY</sequence>
<proteinExistence type="predicted"/>
<name>A0A2N1M6J4_9GLOM</name>
<organism evidence="1 2">
    <name type="scientific">Rhizophagus irregularis</name>
    <dbReference type="NCBI Taxonomy" id="588596"/>
    <lineage>
        <taxon>Eukaryota</taxon>
        <taxon>Fungi</taxon>
        <taxon>Fungi incertae sedis</taxon>
        <taxon>Mucoromycota</taxon>
        <taxon>Glomeromycotina</taxon>
        <taxon>Glomeromycetes</taxon>
        <taxon>Glomerales</taxon>
        <taxon>Glomeraceae</taxon>
        <taxon>Rhizophagus</taxon>
    </lineage>
</organism>
<dbReference type="VEuPathDB" id="FungiDB:FUN_015187"/>
<protein>
    <submittedName>
        <fullName evidence="1">Uncharacterized protein</fullName>
    </submittedName>
</protein>
<gene>
    <name evidence="1" type="ORF">RhiirC2_721353</name>
</gene>
<dbReference type="VEuPathDB" id="FungiDB:RhiirA1_459972"/>
<dbReference type="VEuPathDB" id="FungiDB:FUN_006871"/>
<dbReference type="VEuPathDB" id="FungiDB:RhiirA1_469916"/>
<dbReference type="EMBL" id="LLXL01004597">
    <property type="protein sequence ID" value="PKK57239.1"/>
    <property type="molecule type" value="Genomic_DNA"/>
</dbReference>
<reference evidence="1 2" key="2">
    <citation type="submission" date="2017-10" db="EMBL/GenBank/DDBJ databases">
        <title>Extensive intraspecific genome diversity in a model arbuscular mycorrhizal fungus.</title>
        <authorList>
            <person name="Chen E.C.H."/>
            <person name="Morin E."/>
            <person name="Baudet D."/>
            <person name="Noel J."/>
            <person name="Ndikumana S."/>
            <person name="Charron P."/>
            <person name="St-Onge C."/>
            <person name="Giorgi J."/>
            <person name="Grigoriev I.V."/>
            <person name="Roux C."/>
            <person name="Martin F.M."/>
            <person name="Corradi N."/>
        </authorList>
    </citation>
    <scope>NUCLEOTIDE SEQUENCE [LARGE SCALE GENOMIC DNA]</scope>
    <source>
        <strain evidence="1 2">C2</strain>
    </source>
</reference>